<dbReference type="Proteomes" id="UP000683925">
    <property type="component" value="Unassembled WGS sequence"/>
</dbReference>
<organism evidence="2 3">
    <name type="scientific">Paramecium octaurelia</name>
    <dbReference type="NCBI Taxonomy" id="43137"/>
    <lineage>
        <taxon>Eukaryota</taxon>
        <taxon>Sar</taxon>
        <taxon>Alveolata</taxon>
        <taxon>Ciliophora</taxon>
        <taxon>Intramacronucleata</taxon>
        <taxon>Oligohymenophorea</taxon>
        <taxon>Peniculida</taxon>
        <taxon>Parameciidae</taxon>
        <taxon>Paramecium</taxon>
    </lineage>
</organism>
<comment type="caution">
    <text evidence="2">The sequence shown here is derived from an EMBL/GenBank/DDBJ whole genome shotgun (WGS) entry which is preliminary data.</text>
</comment>
<dbReference type="AlphaFoldDB" id="A0A8S1SHJ3"/>
<gene>
    <name evidence="2" type="ORF">POCTA_138.1.T0110181</name>
</gene>
<dbReference type="EMBL" id="CAJJDP010000010">
    <property type="protein sequence ID" value="CAD8140005.1"/>
    <property type="molecule type" value="Genomic_DNA"/>
</dbReference>
<keyword evidence="1" id="KW-1133">Transmembrane helix</keyword>
<sequence>MNQISEQQIDQQDGIDIKYMSFDDSGIDYNYFKIPPDLNKAYLHRQAYTVHKTPVSNSQQCLCCNFPRDHIKYNFFEGQKYYHHHSSLGEYFQLIQYCIYQLLIIGILLVPYSSMIYSEGNQCQQITGCDPNSSKVYSVWNLVPSYNSLNNPNYSYLVHFTFLLLQLVHFHFFYNPKITKRMQTAANFEYLRQTCLYFPKNIHLHVVEFMKSRQRNLFQYLVFDLEKYEDVLFEKLKFEYSKQYDKDDKWKNKILIKSFYDNALLDECVTGKIVLMDQLSLFKSEVFAICQIYNQQVQEYQNQDTIKKNLKAMQFILLNLIFSYYLPRALITMTMFFRLKLLTTYFQGDDDKILQGIIKTSFGISQILILKLSDYLCRNGSSMMHQSIQLYLVILQNGLIALIHLTITQNQMLRD</sequence>
<feature type="transmembrane region" description="Helical" evidence="1">
    <location>
        <begin position="94"/>
        <end position="112"/>
    </location>
</feature>
<keyword evidence="3" id="KW-1185">Reference proteome</keyword>
<feature type="transmembrane region" description="Helical" evidence="1">
    <location>
        <begin position="388"/>
        <end position="407"/>
    </location>
</feature>
<keyword evidence="1" id="KW-0812">Transmembrane</keyword>
<evidence type="ECO:0000313" key="3">
    <source>
        <dbReference type="Proteomes" id="UP000683925"/>
    </source>
</evidence>
<proteinExistence type="predicted"/>
<accession>A0A8S1SHJ3</accession>
<dbReference type="OrthoDB" id="307656at2759"/>
<evidence type="ECO:0008006" key="4">
    <source>
        <dbReference type="Google" id="ProtNLM"/>
    </source>
</evidence>
<keyword evidence="1" id="KW-0472">Membrane</keyword>
<evidence type="ECO:0000313" key="2">
    <source>
        <dbReference type="EMBL" id="CAD8140005.1"/>
    </source>
</evidence>
<reference evidence="2" key="1">
    <citation type="submission" date="2021-01" db="EMBL/GenBank/DDBJ databases">
        <authorList>
            <consortium name="Genoscope - CEA"/>
            <person name="William W."/>
        </authorList>
    </citation>
    <scope>NUCLEOTIDE SEQUENCE</scope>
</reference>
<evidence type="ECO:0000256" key="1">
    <source>
        <dbReference type="SAM" id="Phobius"/>
    </source>
</evidence>
<protein>
    <recommendedName>
        <fullName evidence="4">Transmembrane protein</fullName>
    </recommendedName>
</protein>
<dbReference type="OMA" id="QCLCCNF"/>
<name>A0A8S1SHJ3_PAROT</name>
<feature type="transmembrane region" description="Helical" evidence="1">
    <location>
        <begin position="315"/>
        <end position="337"/>
    </location>
</feature>
<feature type="transmembrane region" description="Helical" evidence="1">
    <location>
        <begin position="154"/>
        <end position="174"/>
    </location>
</feature>